<comment type="cofactor">
    <cofactor evidence="12">
        <name>Zn(2+)</name>
        <dbReference type="ChEBI" id="CHEBI:29105"/>
    </cofactor>
    <text evidence="12">Binds 1 zinc ion per monomer.</text>
</comment>
<comment type="function">
    <text evidence="12">RNA polymerase that catalyzes the synthesis of short RNA molecules used as primers for DNA polymerase during DNA replication.</text>
</comment>
<dbReference type="InterPro" id="IPR006295">
    <property type="entry name" value="DNA_primase_DnaG"/>
</dbReference>
<dbReference type="Gene3D" id="3.90.580.10">
    <property type="entry name" value="Zinc finger, CHC2-type domain"/>
    <property type="match status" value="1"/>
</dbReference>
<dbReference type="Proteomes" id="UP001323798">
    <property type="component" value="Chromosome"/>
</dbReference>
<keyword evidence="2 12" id="KW-0639">Primosome</keyword>
<accession>A0ABZ0SJU8</accession>
<feature type="compositionally biased region" description="Basic and acidic residues" evidence="13">
    <location>
        <begin position="441"/>
        <end position="478"/>
    </location>
</feature>
<keyword evidence="3 12" id="KW-0808">Transferase</keyword>
<dbReference type="Pfam" id="PF13662">
    <property type="entry name" value="Toprim_4"/>
    <property type="match status" value="1"/>
</dbReference>
<evidence type="ECO:0000256" key="13">
    <source>
        <dbReference type="SAM" id="MobiDB-lite"/>
    </source>
</evidence>
<dbReference type="InterPro" id="IPR037068">
    <property type="entry name" value="DNA_primase_core_N_sf"/>
</dbReference>
<dbReference type="SUPFAM" id="SSF57783">
    <property type="entry name" value="Zinc beta-ribbon"/>
    <property type="match status" value="1"/>
</dbReference>
<dbReference type="InterPro" id="IPR030846">
    <property type="entry name" value="DnaG_bac"/>
</dbReference>
<evidence type="ECO:0000256" key="1">
    <source>
        <dbReference type="ARBA" id="ARBA00022478"/>
    </source>
</evidence>
<proteinExistence type="inferred from homology"/>
<keyword evidence="4 12" id="KW-0548">Nucleotidyltransferase</keyword>
<evidence type="ECO:0000256" key="9">
    <source>
        <dbReference type="ARBA" id="ARBA00022842"/>
    </source>
</evidence>
<evidence type="ECO:0000256" key="8">
    <source>
        <dbReference type="ARBA" id="ARBA00022833"/>
    </source>
</evidence>
<comment type="domain">
    <text evidence="12">Contains an N-terminal zinc-binding domain, a central core domain that contains the primase activity, and a C-terminal DnaB-binding domain.</text>
</comment>
<dbReference type="InterPro" id="IPR006171">
    <property type="entry name" value="TOPRIM_dom"/>
</dbReference>
<dbReference type="PANTHER" id="PTHR30313:SF2">
    <property type="entry name" value="DNA PRIMASE"/>
    <property type="match status" value="1"/>
</dbReference>
<dbReference type="InterPro" id="IPR019475">
    <property type="entry name" value="DNA_primase_DnaB-bd"/>
</dbReference>
<feature type="region of interest" description="Disordered" evidence="13">
    <location>
        <begin position="436"/>
        <end position="519"/>
    </location>
</feature>
<dbReference type="NCBIfam" id="TIGR01391">
    <property type="entry name" value="dnaG"/>
    <property type="match status" value="1"/>
</dbReference>
<dbReference type="HAMAP" id="MF_00974">
    <property type="entry name" value="DNA_primase_DnaG"/>
    <property type="match status" value="1"/>
</dbReference>
<dbReference type="EMBL" id="CP139368">
    <property type="protein sequence ID" value="WPR87947.1"/>
    <property type="molecule type" value="Genomic_DNA"/>
</dbReference>
<dbReference type="Pfam" id="PF01807">
    <property type="entry name" value="Zn_ribbon_DnaG"/>
    <property type="match status" value="1"/>
</dbReference>
<keyword evidence="5 12" id="KW-0235">DNA replication</keyword>
<dbReference type="InterPro" id="IPR050219">
    <property type="entry name" value="DnaG_primase"/>
</dbReference>
<dbReference type="Pfam" id="PF10410">
    <property type="entry name" value="DnaB_bind"/>
    <property type="match status" value="1"/>
</dbReference>
<dbReference type="PANTHER" id="PTHR30313">
    <property type="entry name" value="DNA PRIMASE"/>
    <property type="match status" value="1"/>
</dbReference>
<dbReference type="Pfam" id="PF08275">
    <property type="entry name" value="DNAG_N"/>
    <property type="match status" value="1"/>
</dbReference>
<keyword evidence="8 12" id="KW-0862">Zinc</keyword>
<dbReference type="PROSITE" id="PS50880">
    <property type="entry name" value="TOPRIM"/>
    <property type="match status" value="1"/>
</dbReference>
<keyword evidence="11 12" id="KW-0804">Transcription</keyword>
<keyword evidence="16" id="KW-1185">Reference proteome</keyword>
<evidence type="ECO:0000256" key="10">
    <source>
        <dbReference type="ARBA" id="ARBA00023125"/>
    </source>
</evidence>
<name>A0ABZ0SJU8_9MICO</name>
<dbReference type="EC" id="2.7.7.101" evidence="12"/>
<evidence type="ECO:0000256" key="12">
    <source>
        <dbReference type="HAMAP-Rule" id="MF_00974"/>
    </source>
</evidence>
<evidence type="ECO:0000256" key="11">
    <source>
        <dbReference type="ARBA" id="ARBA00023163"/>
    </source>
</evidence>
<evidence type="ECO:0000256" key="7">
    <source>
        <dbReference type="ARBA" id="ARBA00022771"/>
    </source>
</evidence>
<keyword evidence="1 12" id="KW-0240">DNA-directed RNA polymerase</keyword>
<evidence type="ECO:0000313" key="16">
    <source>
        <dbReference type="Proteomes" id="UP001323798"/>
    </source>
</evidence>
<evidence type="ECO:0000256" key="5">
    <source>
        <dbReference type="ARBA" id="ARBA00022705"/>
    </source>
</evidence>
<dbReference type="InterPro" id="IPR002694">
    <property type="entry name" value="Znf_CHC2"/>
</dbReference>
<sequence length="680" mass="74428">MPGRIAQADVDEVKARTNIADIIGERVALKSAGVGSLKGLCPFHDERTPSFHVRPQVGFYHCFGCDQSGDVYTFLREIDHVSFQEAVERLAGRIGYTLHYEDGGSAPETSGRTRLYAANAAAAEYFRAQLMTPEADIGRRFLGERGFDAGAAAHFGVGYAPKGWSGMLDALTAQGFTRDEMLAAGLVSQGQRGVYDRFRGRVIWPIRDVTGQVLGFGARRLFDDDSGPKYLNTPETQLYKKTQVLYGLDLAKRDISRGDPRRVVIVEGYTDVMACHLAGVTTAVATCGTAFGAEHMRMLRRIMGDDAAAEVVFTFDPDAAGQKAAVRAFAETRELQAQSFVAVAPEGLDPCDLRLQRGDGAVASLMDTKVPMFEFVIDQRLKGFDLGTVEGRAGALRAAAPIVADIRDSALRAGYVRVLARRIGLEIAEVTEAVNRAGRAARSEGARTEGGRTDAGRDPRRVDGGRPDQGRRENRAPESGRSGATRPGSSRPDAARPGRHDGEYDGYREVTDAYPPDDLPPIRVSLTTLPKTKDVALERDAVMGFLQYGHRIEPDLLQRAVDLPFRTPALDAVRSVVASTADRRRPGWAVDAVSAVREPYRTLAAELLTADFPARDDEHAVASTRDLARQLVLRAFDADKAELLRTIQRVPADSEEGRRVRVMLRELDADRQRILEEMQQ</sequence>
<dbReference type="Gene3D" id="3.40.1360.10">
    <property type="match status" value="1"/>
</dbReference>
<dbReference type="RefSeq" id="WP_320940669.1">
    <property type="nucleotide sequence ID" value="NZ_BAABEU010000010.1"/>
</dbReference>
<dbReference type="SUPFAM" id="SSF56731">
    <property type="entry name" value="DNA primase core"/>
    <property type="match status" value="1"/>
</dbReference>
<comment type="catalytic activity">
    <reaction evidence="12">
        <text>ssDNA + n NTP = ssDNA/pppN(pN)n-1 hybrid + (n-1) diphosphate.</text>
        <dbReference type="EC" id="2.7.7.101"/>
    </reaction>
</comment>
<keyword evidence="10 12" id="KW-0238">DNA-binding</keyword>
<comment type="similarity">
    <text evidence="12">Belongs to the DnaG primase family.</text>
</comment>
<organism evidence="15 16">
    <name type="scientific">Microbacterium rhizosphaerae</name>
    <dbReference type="NCBI Taxonomy" id="1678237"/>
    <lineage>
        <taxon>Bacteria</taxon>
        <taxon>Bacillati</taxon>
        <taxon>Actinomycetota</taxon>
        <taxon>Actinomycetes</taxon>
        <taxon>Micrococcales</taxon>
        <taxon>Microbacteriaceae</taxon>
        <taxon>Microbacterium</taxon>
    </lineage>
</organism>
<dbReference type="Gene3D" id="3.90.980.10">
    <property type="entry name" value="DNA primase, catalytic core, N-terminal domain"/>
    <property type="match status" value="1"/>
</dbReference>
<feature type="zinc finger region" description="CHC2-type" evidence="12">
    <location>
        <begin position="41"/>
        <end position="65"/>
    </location>
</feature>
<reference evidence="15 16" key="1">
    <citation type="submission" date="2023-11" db="EMBL/GenBank/DDBJ databases">
        <title>Genome sequence of Microbacterium rhizosphaerae KACC 19337.</title>
        <authorList>
            <person name="Choi H."/>
            <person name="Kim S."/>
            <person name="Kim Y."/>
            <person name="Kwon S.-W."/>
            <person name="Heo J."/>
        </authorList>
    </citation>
    <scope>NUCLEOTIDE SEQUENCE [LARGE SCALE GENOMIC DNA]</scope>
    <source>
        <strain evidence="15 16">KACC 19337</strain>
    </source>
</reference>
<dbReference type="InterPro" id="IPR034151">
    <property type="entry name" value="TOPRIM_DnaG_bac"/>
</dbReference>
<protein>
    <recommendedName>
        <fullName evidence="12">DNA primase</fullName>
        <ecNumber evidence="12">2.7.7.101</ecNumber>
    </recommendedName>
</protein>
<keyword evidence="7 12" id="KW-0863">Zinc-finger</keyword>
<keyword evidence="9" id="KW-0460">Magnesium</keyword>
<evidence type="ECO:0000256" key="6">
    <source>
        <dbReference type="ARBA" id="ARBA00022723"/>
    </source>
</evidence>
<dbReference type="SMART" id="SM00400">
    <property type="entry name" value="ZnF_CHCC"/>
    <property type="match status" value="1"/>
</dbReference>
<dbReference type="SMART" id="SM00493">
    <property type="entry name" value="TOPRIM"/>
    <property type="match status" value="1"/>
</dbReference>
<evidence type="ECO:0000259" key="14">
    <source>
        <dbReference type="PROSITE" id="PS50880"/>
    </source>
</evidence>
<feature type="domain" description="Toprim" evidence="14">
    <location>
        <begin position="261"/>
        <end position="347"/>
    </location>
</feature>
<evidence type="ECO:0000256" key="4">
    <source>
        <dbReference type="ARBA" id="ARBA00022695"/>
    </source>
</evidence>
<evidence type="ECO:0000256" key="3">
    <source>
        <dbReference type="ARBA" id="ARBA00022679"/>
    </source>
</evidence>
<comment type="subunit">
    <text evidence="12">Monomer. Interacts with DnaB.</text>
</comment>
<keyword evidence="6 12" id="KW-0479">Metal-binding</keyword>
<feature type="compositionally biased region" description="Basic and acidic residues" evidence="13">
    <location>
        <begin position="493"/>
        <end position="511"/>
    </location>
</feature>
<evidence type="ECO:0000313" key="15">
    <source>
        <dbReference type="EMBL" id="WPR87947.1"/>
    </source>
</evidence>
<dbReference type="InterPro" id="IPR036977">
    <property type="entry name" value="DNA_primase_Znf_CHC2"/>
</dbReference>
<dbReference type="InterPro" id="IPR013264">
    <property type="entry name" value="DNAG_N"/>
</dbReference>
<dbReference type="CDD" id="cd03364">
    <property type="entry name" value="TOPRIM_DnaG_primases"/>
    <property type="match status" value="1"/>
</dbReference>
<evidence type="ECO:0000256" key="2">
    <source>
        <dbReference type="ARBA" id="ARBA00022515"/>
    </source>
</evidence>
<gene>
    <name evidence="12 15" type="primary">dnaG</name>
    <name evidence="15" type="ORF">SM116_09055</name>
</gene>